<evidence type="ECO:0000256" key="1">
    <source>
        <dbReference type="SAM" id="Phobius"/>
    </source>
</evidence>
<evidence type="ECO:0000313" key="2">
    <source>
        <dbReference type="EMBL" id="OAY50388.1"/>
    </source>
</evidence>
<feature type="transmembrane region" description="Helical" evidence="1">
    <location>
        <begin position="22"/>
        <end position="39"/>
    </location>
</feature>
<gene>
    <name evidence="2" type="ORF">MANES_05G131800</name>
</gene>
<accession>A0A2C9VVT4</accession>
<name>A0A2C9VVT4_MANES</name>
<keyword evidence="1" id="KW-0812">Transmembrane</keyword>
<dbReference type="AlphaFoldDB" id="A0A2C9VVT4"/>
<organism evidence="2">
    <name type="scientific">Manihot esculenta</name>
    <name type="common">Cassava</name>
    <name type="synonym">Jatropha manihot</name>
    <dbReference type="NCBI Taxonomy" id="3983"/>
    <lineage>
        <taxon>Eukaryota</taxon>
        <taxon>Viridiplantae</taxon>
        <taxon>Streptophyta</taxon>
        <taxon>Embryophyta</taxon>
        <taxon>Tracheophyta</taxon>
        <taxon>Spermatophyta</taxon>
        <taxon>Magnoliopsida</taxon>
        <taxon>eudicotyledons</taxon>
        <taxon>Gunneridae</taxon>
        <taxon>Pentapetalae</taxon>
        <taxon>rosids</taxon>
        <taxon>fabids</taxon>
        <taxon>Malpighiales</taxon>
        <taxon>Euphorbiaceae</taxon>
        <taxon>Crotonoideae</taxon>
        <taxon>Manihoteae</taxon>
        <taxon>Manihot</taxon>
    </lineage>
</organism>
<sequence>MTDSFIDEAVDIMMDAKLMVDSIPLALIFLAPLKFFLLLSSL</sequence>
<proteinExistence type="predicted"/>
<keyword evidence="1" id="KW-0472">Membrane</keyword>
<dbReference type="EMBL" id="CM004391">
    <property type="protein sequence ID" value="OAY50388.1"/>
    <property type="molecule type" value="Genomic_DNA"/>
</dbReference>
<protein>
    <submittedName>
        <fullName evidence="2">Uncharacterized protein</fullName>
    </submittedName>
</protein>
<reference evidence="2" key="1">
    <citation type="submission" date="2016-02" db="EMBL/GenBank/DDBJ databases">
        <title>WGS assembly of Manihot esculenta.</title>
        <authorList>
            <person name="Bredeson J.V."/>
            <person name="Prochnik S.E."/>
            <person name="Lyons J.B."/>
            <person name="Schmutz J."/>
            <person name="Grimwood J."/>
            <person name="Vrebalov J."/>
            <person name="Bart R.S."/>
            <person name="Amuge T."/>
            <person name="Ferguson M.E."/>
            <person name="Green R."/>
            <person name="Putnam N."/>
            <person name="Stites J."/>
            <person name="Rounsley S."/>
            <person name="Rokhsar D.S."/>
        </authorList>
    </citation>
    <scope>NUCLEOTIDE SEQUENCE [LARGE SCALE GENOMIC DNA]</scope>
    <source>
        <tissue evidence="2">Leaf</tissue>
    </source>
</reference>
<keyword evidence="1" id="KW-1133">Transmembrane helix</keyword>